<proteinExistence type="predicted"/>
<sequence length="126" mass="14083">MAGSYLHLQMTYQVIHLSFGRLLLMEELGIWHVVSDLKMDDLQIARATALRDIFGSSDSGSSSYENLGCENNAISLADEITSLNVVQEQDLNISSHPLPVVGMLFDSVDEFLTMTYQDHAKEKGFR</sequence>
<dbReference type="Proteomes" id="UP001420932">
    <property type="component" value="Unassembled WGS sequence"/>
</dbReference>
<evidence type="ECO:0000313" key="1">
    <source>
        <dbReference type="EMBL" id="KAK9151829.1"/>
    </source>
</evidence>
<keyword evidence="2" id="KW-1185">Reference proteome</keyword>
<protein>
    <submittedName>
        <fullName evidence="1">Uncharacterized protein</fullName>
    </submittedName>
</protein>
<dbReference type="AlphaFoldDB" id="A0AAP0KI35"/>
<reference evidence="1 2" key="1">
    <citation type="submission" date="2024-01" db="EMBL/GenBank/DDBJ databases">
        <title>Genome assemblies of Stephania.</title>
        <authorList>
            <person name="Yang L."/>
        </authorList>
    </citation>
    <scope>NUCLEOTIDE SEQUENCE [LARGE SCALE GENOMIC DNA]</scope>
    <source>
        <strain evidence="1">YNDBR</strain>
        <tissue evidence="1">Leaf</tissue>
    </source>
</reference>
<name>A0AAP0KI35_9MAGN</name>
<comment type="caution">
    <text evidence="1">The sequence shown here is derived from an EMBL/GenBank/DDBJ whole genome shotgun (WGS) entry which is preliminary data.</text>
</comment>
<organism evidence="1 2">
    <name type="scientific">Stephania yunnanensis</name>
    <dbReference type="NCBI Taxonomy" id="152371"/>
    <lineage>
        <taxon>Eukaryota</taxon>
        <taxon>Viridiplantae</taxon>
        <taxon>Streptophyta</taxon>
        <taxon>Embryophyta</taxon>
        <taxon>Tracheophyta</taxon>
        <taxon>Spermatophyta</taxon>
        <taxon>Magnoliopsida</taxon>
        <taxon>Ranunculales</taxon>
        <taxon>Menispermaceae</taxon>
        <taxon>Menispermoideae</taxon>
        <taxon>Cissampelideae</taxon>
        <taxon>Stephania</taxon>
    </lineage>
</organism>
<gene>
    <name evidence="1" type="ORF">Syun_010138</name>
</gene>
<dbReference type="EMBL" id="JBBNAF010000004">
    <property type="protein sequence ID" value="KAK9151829.1"/>
    <property type="molecule type" value="Genomic_DNA"/>
</dbReference>
<accession>A0AAP0KI35</accession>
<evidence type="ECO:0000313" key="2">
    <source>
        <dbReference type="Proteomes" id="UP001420932"/>
    </source>
</evidence>